<reference evidence="2" key="1">
    <citation type="journal article" date="2022" name="bioRxiv">
        <title>Sequencing and chromosome-scale assembly of the giantPleurodeles waltlgenome.</title>
        <authorList>
            <person name="Brown T."/>
            <person name="Elewa A."/>
            <person name="Iarovenko S."/>
            <person name="Subramanian E."/>
            <person name="Araus A.J."/>
            <person name="Petzold A."/>
            <person name="Susuki M."/>
            <person name="Suzuki K.-i.T."/>
            <person name="Hayashi T."/>
            <person name="Toyoda A."/>
            <person name="Oliveira C."/>
            <person name="Osipova E."/>
            <person name="Leigh N.D."/>
            <person name="Simon A."/>
            <person name="Yun M.H."/>
        </authorList>
    </citation>
    <scope>NUCLEOTIDE SEQUENCE</scope>
    <source>
        <strain evidence="2">20211129_DDA</strain>
        <tissue evidence="2">Liver</tissue>
    </source>
</reference>
<feature type="compositionally biased region" description="Basic and acidic residues" evidence="1">
    <location>
        <begin position="23"/>
        <end position="35"/>
    </location>
</feature>
<evidence type="ECO:0000313" key="2">
    <source>
        <dbReference type="EMBL" id="KAJ1102342.1"/>
    </source>
</evidence>
<accession>A0AAV7MFM9</accession>
<name>A0AAV7MFM9_PLEWA</name>
<feature type="region of interest" description="Disordered" evidence="1">
    <location>
        <begin position="23"/>
        <end position="68"/>
    </location>
</feature>
<dbReference type="AlphaFoldDB" id="A0AAV7MFM9"/>
<evidence type="ECO:0000256" key="1">
    <source>
        <dbReference type="SAM" id="MobiDB-lite"/>
    </source>
</evidence>
<organism evidence="2 3">
    <name type="scientific">Pleurodeles waltl</name>
    <name type="common">Iberian ribbed newt</name>
    <dbReference type="NCBI Taxonomy" id="8319"/>
    <lineage>
        <taxon>Eukaryota</taxon>
        <taxon>Metazoa</taxon>
        <taxon>Chordata</taxon>
        <taxon>Craniata</taxon>
        <taxon>Vertebrata</taxon>
        <taxon>Euteleostomi</taxon>
        <taxon>Amphibia</taxon>
        <taxon>Batrachia</taxon>
        <taxon>Caudata</taxon>
        <taxon>Salamandroidea</taxon>
        <taxon>Salamandridae</taxon>
        <taxon>Pleurodelinae</taxon>
        <taxon>Pleurodeles</taxon>
    </lineage>
</organism>
<keyword evidence="3" id="KW-1185">Reference proteome</keyword>
<proteinExistence type="predicted"/>
<comment type="caution">
    <text evidence="2">The sequence shown here is derived from an EMBL/GenBank/DDBJ whole genome shotgun (WGS) entry which is preliminary data.</text>
</comment>
<dbReference type="EMBL" id="JANPWB010000014">
    <property type="protein sequence ID" value="KAJ1102342.1"/>
    <property type="molecule type" value="Genomic_DNA"/>
</dbReference>
<protein>
    <submittedName>
        <fullName evidence="2">Uncharacterized protein</fullName>
    </submittedName>
</protein>
<evidence type="ECO:0000313" key="3">
    <source>
        <dbReference type="Proteomes" id="UP001066276"/>
    </source>
</evidence>
<gene>
    <name evidence="2" type="ORF">NDU88_007393</name>
</gene>
<dbReference type="Proteomes" id="UP001066276">
    <property type="component" value="Chromosome 10"/>
</dbReference>
<sequence>MIKRPVMGQLPAPGAVSVGADYRLERGSETPRPPDLRLVIRLPGPSGDSAGIGRPLILGRGPGAGATG</sequence>